<feature type="transmembrane region" description="Helical" evidence="6">
    <location>
        <begin position="242"/>
        <end position="259"/>
    </location>
</feature>
<feature type="transmembrane region" description="Helical" evidence="6">
    <location>
        <begin position="202"/>
        <end position="222"/>
    </location>
</feature>
<feature type="transmembrane region" description="Helical" evidence="6">
    <location>
        <begin position="363"/>
        <end position="381"/>
    </location>
</feature>
<evidence type="ECO:0000256" key="3">
    <source>
        <dbReference type="ARBA" id="ARBA00022692"/>
    </source>
</evidence>
<dbReference type="SUPFAM" id="SSF103473">
    <property type="entry name" value="MFS general substrate transporter"/>
    <property type="match status" value="1"/>
</dbReference>
<comment type="subcellular location">
    <subcellularLocation>
        <location evidence="1">Cell membrane</location>
        <topology evidence="1">Multi-pass membrane protein</topology>
    </subcellularLocation>
</comment>
<feature type="transmembrane region" description="Helical" evidence="6">
    <location>
        <begin position="47"/>
        <end position="65"/>
    </location>
</feature>
<proteinExistence type="predicted"/>
<evidence type="ECO:0000256" key="4">
    <source>
        <dbReference type="ARBA" id="ARBA00022989"/>
    </source>
</evidence>
<reference evidence="9 10" key="2">
    <citation type="journal article" date="2016" name="Infect. Immun.">
        <title>Helicobacter saguini, a Novel Helicobacter Isolated from Cotton-Top Tamarins with Ulcerative Colitis, Has Proinflammatory Properties and Induces Typhlocolitis and Dysplasia in Gnotobiotic IL-10-/- Mice.</title>
        <authorList>
            <person name="Shen Z."/>
            <person name="Mannion A."/>
            <person name="Whary M.T."/>
            <person name="Muthupalani S."/>
            <person name="Sheh A."/>
            <person name="Feng Y."/>
            <person name="Gong G."/>
            <person name="Vandamme P."/>
            <person name="Holcombe H.R."/>
            <person name="Paster B.J."/>
            <person name="Fox J.G."/>
        </authorList>
    </citation>
    <scope>NUCLEOTIDE SEQUENCE [LARGE SCALE GENOMIC DNA]</scope>
    <source>
        <strain evidence="9 10">MIT 97-6194</strain>
    </source>
</reference>
<dbReference type="CDD" id="cd17324">
    <property type="entry name" value="MFS_NepI_like"/>
    <property type="match status" value="1"/>
</dbReference>
<evidence type="ECO:0000313" key="8">
    <source>
        <dbReference type="EMBL" id="MWV70036.1"/>
    </source>
</evidence>
<protein>
    <submittedName>
        <fullName evidence="9">MFS transporter</fullName>
    </submittedName>
</protein>
<evidence type="ECO:0000256" key="1">
    <source>
        <dbReference type="ARBA" id="ARBA00004651"/>
    </source>
</evidence>
<evidence type="ECO:0000259" key="7">
    <source>
        <dbReference type="PROSITE" id="PS50850"/>
    </source>
</evidence>
<dbReference type="AlphaFoldDB" id="A0A347VNT7"/>
<sequence length="390" mass="42402">MQGYMKVIILLAFSSFCMGVAEFIVSGILPALSLHYGVLEAEAGNLATLYALGVVIGAPIISVLISRWTYKIQLAFTLLVFCAANFSIFLFDSFALALISRFISGLMHGLFFVVATLVALKVSPKEKVSTCLSLMVSGLTIALVTGIPLGIFLSESYGLLFPFAFIAAVSFFVAALALVIMPRIEGVQGNLKNLLIAFKFPPLIQGFLITAFTCGSMFVIYLYLRVFLEQHGFSSAEIKRVYLYYGIAAILGNLFGGKLTDNKGSYYALVIILVSQIVCYTLMSVTHIFSYYVIIANVMLFGFFGFSSISPLKMLCSHLARTFTPKTQNDTIAVNEGAFNVGIALASFIGGLVMHGINVNFNGLTAAIFSLCALVILMFYVRKAYFKGNV</sequence>
<accession>A0A347VNT7</accession>
<feature type="transmembrane region" description="Helical" evidence="6">
    <location>
        <begin position="266"/>
        <end position="283"/>
    </location>
</feature>
<reference evidence="8 11" key="4">
    <citation type="submission" date="2019-12" db="EMBL/GenBank/DDBJ databases">
        <title>Multi-Generational Helicobacter saguini Isolates.</title>
        <authorList>
            <person name="Mannion A."/>
            <person name="Shen Z."/>
            <person name="Fox J.G."/>
        </authorList>
    </citation>
    <scope>NUCLEOTIDE SEQUENCE [LARGE SCALE GENOMIC DNA]</scope>
    <source>
        <strain evidence="8">16-048</strain>
        <strain evidence="11">16-048 (F4)</strain>
    </source>
</reference>
<dbReference type="InterPro" id="IPR050189">
    <property type="entry name" value="MFS_Efflux_Transporters"/>
</dbReference>
<reference evidence="9 10" key="1">
    <citation type="journal article" date="2014" name="Genome Announc.">
        <title>Draft genome sequences of eight enterohepatic helicobacter species isolated from both laboratory and wild rodents.</title>
        <authorList>
            <person name="Sheh A."/>
            <person name="Shen Z."/>
            <person name="Fox J.G."/>
        </authorList>
    </citation>
    <scope>NUCLEOTIDE SEQUENCE [LARGE SCALE GENOMIC DNA]</scope>
    <source>
        <strain evidence="9 10">MIT 97-6194</strain>
    </source>
</reference>
<organism evidence="9 10">
    <name type="scientific">Helicobacter saguini</name>
    <dbReference type="NCBI Taxonomy" id="1548018"/>
    <lineage>
        <taxon>Bacteria</taxon>
        <taxon>Pseudomonadati</taxon>
        <taxon>Campylobacterota</taxon>
        <taxon>Epsilonproteobacteria</taxon>
        <taxon>Campylobacterales</taxon>
        <taxon>Helicobacteraceae</taxon>
        <taxon>Helicobacter</taxon>
    </lineage>
</organism>
<keyword evidence="3 6" id="KW-0812">Transmembrane</keyword>
<evidence type="ECO:0000256" key="6">
    <source>
        <dbReference type="SAM" id="Phobius"/>
    </source>
</evidence>
<feature type="transmembrane region" description="Helical" evidence="6">
    <location>
        <begin position="72"/>
        <end position="91"/>
    </location>
</feature>
<dbReference type="InterPro" id="IPR020846">
    <property type="entry name" value="MFS_dom"/>
</dbReference>
<evidence type="ECO:0000256" key="5">
    <source>
        <dbReference type="ARBA" id="ARBA00023136"/>
    </source>
</evidence>
<feature type="domain" description="Major facilitator superfamily (MFS) profile" evidence="7">
    <location>
        <begin position="7"/>
        <end position="385"/>
    </location>
</feature>
<dbReference type="GO" id="GO:0022857">
    <property type="term" value="F:transmembrane transporter activity"/>
    <property type="evidence" value="ECO:0007669"/>
    <property type="project" value="InterPro"/>
</dbReference>
<feature type="transmembrane region" description="Helical" evidence="6">
    <location>
        <begin position="289"/>
        <end position="316"/>
    </location>
</feature>
<dbReference type="EMBL" id="QBIU01000001">
    <property type="protein sequence ID" value="MWV70036.1"/>
    <property type="molecule type" value="Genomic_DNA"/>
</dbReference>
<feature type="transmembrane region" description="Helical" evidence="6">
    <location>
        <begin position="337"/>
        <end position="357"/>
    </location>
</feature>
<feature type="transmembrane region" description="Helical" evidence="6">
    <location>
        <begin position="97"/>
        <end position="120"/>
    </location>
</feature>
<feature type="transmembrane region" description="Helical" evidence="6">
    <location>
        <begin position="159"/>
        <end position="181"/>
    </location>
</feature>
<evidence type="ECO:0000256" key="2">
    <source>
        <dbReference type="ARBA" id="ARBA00022475"/>
    </source>
</evidence>
<feature type="transmembrane region" description="Helical" evidence="6">
    <location>
        <begin position="132"/>
        <end position="153"/>
    </location>
</feature>
<dbReference type="Proteomes" id="UP000477070">
    <property type="component" value="Unassembled WGS sequence"/>
</dbReference>
<evidence type="ECO:0000313" key="11">
    <source>
        <dbReference type="Proteomes" id="UP000477070"/>
    </source>
</evidence>
<dbReference type="GO" id="GO:0005886">
    <property type="term" value="C:plasma membrane"/>
    <property type="evidence" value="ECO:0007669"/>
    <property type="project" value="UniProtKB-SubCell"/>
</dbReference>
<reference evidence="9" key="3">
    <citation type="submission" date="2018-04" db="EMBL/GenBank/DDBJ databases">
        <authorList>
            <person name="Sheh A."/>
            <person name="Shen Z."/>
            <person name="Mannion A.J."/>
            <person name="Fox J.G."/>
        </authorList>
    </citation>
    <scope>NUCLEOTIDE SEQUENCE</scope>
    <source>
        <strain evidence="9">MIT 97-6194</strain>
    </source>
</reference>
<dbReference type="PROSITE" id="PS50850">
    <property type="entry name" value="MFS"/>
    <property type="match status" value="1"/>
</dbReference>
<dbReference type="PANTHER" id="PTHR43124">
    <property type="entry name" value="PURINE EFFLUX PUMP PBUE"/>
    <property type="match status" value="1"/>
</dbReference>
<comment type="caution">
    <text evidence="9">The sequence shown here is derived from an EMBL/GenBank/DDBJ whole genome shotgun (WGS) entry which is preliminary data.</text>
</comment>
<dbReference type="Gene3D" id="1.20.1250.20">
    <property type="entry name" value="MFS general substrate transporter like domains"/>
    <property type="match status" value="2"/>
</dbReference>
<dbReference type="InterPro" id="IPR011701">
    <property type="entry name" value="MFS"/>
</dbReference>
<keyword evidence="5 6" id="KW-0472">Membrane</keyword>
<evidence type="ECO:0000313" key="10">
    <source>
        <dbReference type="Proteomes" id="UP000029714"/>
    </source>
</evidence>
<dbReference type="EMBL" id="JRMP02000018">
    <property type="protein sequence ID" value="TLD92738.1"/>
    <property type="molecule type" value="Genomic_DNA"/>
</dbReference>
<dbReference type="STRING" id="1548018.LS64_13850"/>
<keyword evidence="4 6" id="KW-1133">Transmembrane helix</keyword>
<dbReference type="InterPro" id="IPR036259">
    <property type="entry name" value="MFS_trans_sf"/>
</dbReference>
<keyword evidence="10" id="KW-1185">Reference proteome</keyword>
<dbReference type="Pfam" id="PF07690">
    <property type="entry name" value="MFS_1"/>
    <property type="match status" value="1"/>
</dbReference>
<evidence type="ECO:0000313" key="9">
    <source>
        <dbReference type="EMBL" id="TLD92738.1"/>
    </source>
</evidence>
<gene>
    <name evidence="8" type="ORF">DCO61_08500</name>
    <name evidence="9" type="ORF">LS64_009955</name>
</gene>
<dbReference type="Proteomes" id="UP000029714">
    <property type="component" value="Unassembled WGS sequence"/>
</dbReference>
<dbReference type="OrthoDB" id="9788453at2"/>
<dbReference type="PANTHER" id="PTHR43124:SF3">
    <property type="entry name" value="CHLORAMPHENICOL EFFLUX PUMP RV0191"/>
    <property type="match status" value="1"/>
</dbReference>
<keyword evidence="2" id="KW-1003">Cell membrane</keyword>
<name>A0A347VNT7_9HELI</name>